<proteinExistence type="predicted"/>
<dbReference type="PANTHER" id="PTHR28186">
    <property type="entry name" value="MEIOTICALLY UP-REGULATED GENE 9 PROTEIN"/>
    <property type="match status" value="1"/>
</dbReference>
<keyword evidence="3" id="KW-1185">Reference proteome</keyword>
<reference evidence="2 3" key="1">
    <citation type="submission" date="2018-08" db="EMBL/GenBank/DDBJ databases">
        <title>Draft genome sequences of two Aspergillus turcosus clinical strains isolated from bronchoalveolar lavage fluid: one azole-susceptible and the other azole-resistant.</title>
        <authorList>
            <person name="Parent-Michaud M."/>
            <person name="Dufresne P.J."/>
            <person name="Fournier E."/>
            <person name="Martineau C."/>
            <person name="Moreira S."/>
            <person name="Perkins V."/>
            <person name="De Repentigny L."/>
            <person name="Dufresne S.F."/>
        </authorList>
    </citation>
    <scope>NUCLEOTIDE SEQUENCE [LARGE SCALE GENOMIC DNA]</scope>
    <source>
        <strain evidence="2">HMR AF 1038</strain>
    </source>
</reference>
<name>A0A421DEX6_9EURO</name>
<feature type="compositionally biased region" description="Polar residues" evidence="1">
    <location>
        <begin position="256"/>
        <end position="270"/>
    </location>
</feature>
<comment type="caution">
    <text evidence="2">The sequence shown here is derived from an EMBL/GenBank/DDBJ whole genome shotgun (WGS) entry which is preliminary data.</text>
</comment>
<dbReference type="EMBL" id="NIDN02000013">
    <property type="protein sequence ID" value="RLM00650.1"/>
    <property type="molecule type" value="Genomic_DNA"/>
</dbReference>
<dbReference type="InterPro" id="IPR018809">
    <property type="entry name" value="DUF2406"/>
</dbReference>
<dbReference type="Proteomes" id="UP000215289">
    <property type="component" value="Unassembled WGS sequence"/>
</dbReference>
<organism evidence="2 3">
    <name type="scientific">Aspergillus turcosus</name>
    <dbReference type="NCBI Taxonomy" id="1245748"/>
    <lineage>
        <taxon>Eukaryota</taxon>
        <taxon>Fungi</taxon>
        <taxon>Dikarya</taxon>
        <taxon>Ascomycota</taxon>
        <taxon>Pezizomycotina</taxon>
        <taxon>Eurotiomycetes</taxon>
        <taxon>Eurotiomycetidae</taxon>
        <taxon>Eurotiales</taxon>
        <taxon>Aspergillaceae</taxon>
        <taxon>Aspergillus</taxon>
        <taxon>Aspergillus subgen. Fumigati</taxon>
    </lineage>
</organism>
<dbReference type="Pfam" id="PF10295">
    <property type="entry name" value="DUF2406"/>
    <property type="match status" value="1"/>
</dbReference>
<feature type="compositionally biased region" description="Basic residues" evidence="1">
    <location>
        <begin position="351"/>
        <end position="360"/>
    </location>
</feature>
<feature type="compositionally biased region" description="Polar residues" evidence="1">
    <location>
        <begin position="167"/>
        <end position="179"/>
    </location>
</feature>
<dbReference type="AlphaFoldDB" id="A0A421DEX6"/>
<sequence length="360" mass="39378">MAPSQSVASPRPSRGFSFGGKSDKSRRSSNAASNKISLRESSEEKHRRSLHTKADPTLAMNEAQPVAVALQQSTLGSLRAMQHKDRYGQIIILVIKGEPDLSNPTRPRFERPLETIRAFEAAFEGTYSSRPVSWARTESPNGGEHNKRGSYYGESSRGNGYHPNRGYSDQSGYYNQRGTYSRPESYVDTYNGQPQDNGYYPYNQGGGRRPRPNPRMYTDQTGYSNGSNGYAQHSYQKSFDNITAASGSGGSHTDAWGNSTDPSSVNSSIDQLSQQLQFGQQGFNSQPNLNLNGYPSGPPPKPPAHSFGQVPASDPNAGGPVGGIPAASSAPHRRQLRKSVNMSDTGDKRKSWFKRKFGKD</sequence>
<dbReference type="OrthoDB" id="5330253at2759"/>
<feature type="compositionally biased region" description="Basic and acidic residues" evidence="1">
    <location>
        <begin position="37"/>
        <end position="46"/>
    </location>
</feature>
<feature type="compositionally biased region" description="Polar residues" evidence="1">
    <location>
        <begin position="218"/>
        <end position="246"/>
    </location>
</feature>
<evidence type="ECO:0000313" key="3">
    <source>
        <dbReference type="Proteomes" id="UP000215289"/>
    </source>
</evidence>
<feature type="region of interest" description="Disordered" evidence="1">
    <location>
        <begin position="1"/>
        <end position="60"/>
    </location>
</feature>
<feature type="compositionally biased region" description="Low complexity" evidence="1">
    <location>
        <begin position="271"/>
        <end position="286"/>
    </location>
</feature>
<dbReference type="PANTHER" id="PTHR28186:SF1">
    <property type="entry name" value="MEIOTICALLY UP-REGULATED GENE 9 PROTEIN"/>
    <property type="match status" value="1"/>
</dbReference>
<evidence type="ECO:0000256" key="1">
    <source>
        <dbReference type="SAM" id="MobiDB-lite"/>
    </source>
</evidence>
<feature type="region of interest" description="Disordered" evidence="1">
    <location>
        <begin position="132"/>
        <end position="360"/>
    </location>
</feature>
<protein>
    <submittedName>
        <fullName evidence="2">Uncharacterized protein</fullName>
    </submittedName>
</protein>
<accession>A0A421DEX6</accession>
<evidence type="ECO:0000313" key="2">
    <source>
        <dbReference type="EMBL" id="RLM00650.1"/>
    </source>
</evidence>
<gene>
    <name evidence="2" type="ORF">CFD26_108352</name>
</gene>